<proteinExistence type="inferred from homology"/>
<dbReference type="AlphaFoldDB" id="A0A7Y2Q0P3"/>
<comment type="caution">
    <text evidence="3">The sequence shown here is derived from an EMBL/GenBank/DDBJ whole genome shotgun (WGS) entry which is preliminary data.</text>
</comment>
<evidence type="ECO:0000313" key="4">
    <source>
        <dbReference type="Proteomes" id="UP000543598"/>
    </source>
</evidence>
<dbReference type="RefSeq" id="WP_170283183.1">
    <property type="nucleotide sequence ID" value="NZ_BAAANA010000002.1"/>
</dbReference>
<dbReference type="EMBL" id="JABEMB010000003">
    <property type="protein sequence ID" value="NNH03100.1"/>
    <property type="molecule type" value="Genomic_DNA"/>
</dbReference>
<gene>
    <name evidence="3" type="ORF">HLA99_04440</name>
</gene>
<name>A0A7Y2Q0P3_9MICO</name>
<accession>A0A7Y2Q0P3</accession>
<reference evidence="3 4" key="1">
    <citation type="submission" date="2020-05" db="EMBL/GenBank/DDBJ databases">
        <title>MicrobeNet Type strains.</title>
        <authorList>
            <person name="Nicholson A.C."/>
        </authorList>
    </citation>
    <scope>NUCLEOTIDE SEQUENCE [LARGE SCALE GENOMIC DNA]</scope>
    <source>
        <strain evidence="3 4">JCM 14282</strain>
    </source>
</reference>
<keyword evidence="4" id="KW-1185">Reference proteome</keyword>
<dbReference type="Pfam" id="PF02481">
    <property type="entry name" value="DNA_processg_A"/>
    <property type="match status" value="1"/>
</dbReference>
<protein>
    <submittedName>
        <fullName evidence="3">DNA-protecting protein DprA</fullName>
    </submittedName>
</protein>
<dbReference type="Proteomes" id="UP000543598">
    <property type="component" value="Unassembled WGS sequence"/>
</dbReference>
<organism evidence="3 4">
    <name type="scientific">Microbacterium ulmi</name>
    <dbReference type="NCBI Taxonomy" id="179095"/>
    <lineage>
        <taxon>Bacteria</taxon>
        <taxon>Bacillati</taxon>
        <taxon>Actinomycetota</taxon>
        <taxon>Actinomycetes</taxon>
        <taxon>Micrococcales</taxon>
        <taxon>Microbacteriaceae</taxon>
        <taxon>Microbacterium</taxon>
    </lineage>
</organism>
<dbReference type="PANTHER" id="PTHR43022:SF1">
    <property type="entry name" value="PROTEIN SMF"/>
    <property type="match status" value="1"/>
</dbReference>
<comment type="similarity">
    <text evidence="1">Belongs to the DprA/Smf family.</text>
</comment>
<evidence type="ECO:0000256" key="1">
    <source>
        <dbReference type="ARBA" id="ARBA00006525"/>
    </source>
</evidence>
<dbReference type="GO" id="GO:0009294">
    <property type="term" value="P:DNA-mediated transformation"/>
    <property type="evidence" value="ECO:0007669"/>
    <property type="project" value="InterPro"/>
</dbReference>
<dbReference type="InterPro" id="IPR057666">
    <property type="entry name" value="DrpA_SLOG"/>
</dbReference>
<evidence type="ECO:0000313" key="3">
    <source>
        <dbReference type="EMBL" id="NNH03100.1"/>
    </source>
</evidence>
<dbReference type="SUPFAM" id="SSF102405">
    <property type="entry name" value="MCP/YpsA-like"/>
    <property type="match status" value="1"/>
</dbReference>
<sequence length="299" mass="31730">MEEEAMNRTEKAALLALLYHQSRRASQPELRQAILDGERLADRLEGADGLFAASPAEDALTRAKADLAGWEAAGLHVLTPLDEEYPAQLFTVHDFPLVLFGRGQVESDFRSAAIVGSRNYSQGGQQYADELAARLVAAQVTVVSGLAKGIDITAHRSVLQAGGRTVAVLGNGLDHAYPAEHPGTQEEIGRTGLLLSQFRPATRPSKQSFPQRNVTMSAYSSVTVIVEAQEASGTRIQARAAIGHARPLVLSEQVVQATSWGKEFAAGSYDVTVAPSPADAAAAVGDILARATRPLSLVP</sequence>
<dbReference type="InterPro" id="IPR003488">
    <property type="entry name" value="DprA"/>
</dbReference>
<dbReference type="Gene3D" id="3.40.50.450">
    <property type="match status" value="1"/>
</dbReference>
<evidence type="ECO:0000259" key="2">
    <source>
        <dbReference type="Pfam" id="PF02481"/>
    </source>
</evidence>
<feature type="domain" description="Smf/DprA SLOG" evidence="2">
    <location>
        <begin position="77"/>
        <end position="257"/>
    </location>
</feature>
<dbReference type="PANTHER" id="PTHR43022">
    <property type="entry name" value="PROTEIN SMF"/>
    <property type="match status" value="1"/>
</dbReference>